<name>A0A2S5CWD6_LYSSH</name>
<dbReference type="RefSeq" id="WP_103977696.1">
    <property type="nucleotide sequence ID" value="NZ_PGLV01000002.1"/>
</dbReference>
<dbReference type="EMBL" id="PGLV01000002">
    <property type="protein sequence ID" value="POZ55052.1"/>
    <property type="molecule type" value="Genomic_DNA"/>
</dbReference>
<proteinExistence type="predicted"/>
<organism evidence="1 2">
    <name type="scientific">Lysinibacillus sphaericus</name>
    <name type="common">Bacillus sphaericus</name>
    <dbReference type="NCBI Taxonomy" id="1421"/>
    <lineage>
        <taxon>Bacteria</taxon>
        <taxon>Bacillati</taxon>
        <taxon>Bacillota</taxon>
        <taxon>Bacilli</taxon>
        <taxon>Bacillales</taxon>
        <taxon>Bacillaceae</taxon>
        <taxon>Lysinibacillus</taxon>
    </lineage>
</organism>
<evidence type="ECO:0008006" key="3">
    <source>
        <dbReference type="Google" id="ProtNLM"/>
    </source>
</evidence>
<evidence type="ECO:0000313" key="2">
    <source>
        <dbReference type="Proteomes" id="UP000237319"/>
    </source>
</evidence>
<sequence length="86" mass="9858">MINTFKTTEPHIEELVINVVKQTLQTAKQTFAINEWMSLKDGAKYAGVSYNTFTKFRGMGLKISEVDGVKRVSRKEIDQFLESHSF</sequence>
<reference evidence="1 2" key="1">
    <citation type="submission" date="2017-11" db="EMBL/GenBank/DDBJ databases">
        <title>Genome sequence of Lysinibacillus sphaericus, a lignin-degrading bacteria isolated from municipal solid waste soil.</title>
        <authorList>
            <person name="Persinoti G.F."/>
            <person name="Paixao D.A."/>
            <person name="Bugg T.D."/>
            <person name="Squina F.M."/>
        </authorList>
    </citation>
    <scope>NUCLEOTIDE SEQUENCE [LARGE SCALE GENOMIC DNA]</scope>
    <source>
        <strain evidence="1 2">A1</strain>
    </source>
</reference>
<dbReference type="Proteomes" id="UP000237319">
    <property type="component" value="Unassembled WGS sequence"/>
</dbReference>
<evidence type="ECO:0000313" key="1">
    <source>
        <dbReference type="EMBL" id="POZ55052.1"/>
    </source>
</evidence>
<comment type="caution">
    <text evidence="1">The sequence shown here is derived from an EMBL/GenBank/DDBJ whole genome shotgun (WGS) entry which is preliminary data.</text>
</comment>
<keyword evidence="2" id="KW-1185">Reference proteome</keyword>
<dbReference type="AlphaFoldDB" id="A0A2S5CWD6"/>
<protein>
    <recommendedName>
        <fullName evidence="3">DNA-binding protein</fullName>
    </recommendedName>
</protein>
<accession>A0A2S5CWD6</accession>
<gene>
    <name evidence="1" type="ORF">LYSIN_03349</name>
</gene>